<dbReference type="GO" id="GO:0043565">
    <property type="term" value="F:sequence-specific DNA binding"/>
    <property type="evidence" value="ECO:0007669"/>
    <property type="project" value="InterPro"/>
</dbReference>
<dbReference type="SMART" id="SM00382">
    <property type="entry name" value="AAA"/>
    <property type="match status" value="1"/>
</dbReference>
<keyword evidence="10" id="KW-0456">Lyase</keyword>
<evidence type="ECO:0000256" key="5">
    <source>
        <dbReference type="ARBA" id="ARBA00023163"/>
    </source>
</evidence>
<protein>
    <submittedName>
        <fullName evidence="10">Formate hydrogenlyase transcriptional activator FhlA</fullName>
    </submittedName>
</protein>
<dbReference type="OrthoDB" id="9804019at2"/>
<organism evidence="10 11">
    <name type="scientific">BD1-7 clade bacterium</name>
    <dbReference type="NCBI Taxonomy" id="2029982"/>
    <lineage>
        <taxon>Bacteria</taxon>
        <taxon>Pseudomonadati</taxon>
        <taxon>Pseudomonadota</taxon>
        <taxon>Gammaproteobacteria</taxon>
        <taxon>Cellvibrionales</taxon>
        <taxon>Spongiibacteraceae</taxon>
        <taxon>BD1-7 clade</taxon>
    </lineage>
</organism>
<dbReference type="PANTHER" id="PTHR32071:SF117">
    <property type="entry name" value="PTS-DEPENDENT DIHYDROXYACETONE KINASE OPERON REGULATORY PROTEIN-RELATED"/>
    <property type="match status" value="1"/>
</dbReference>
<evidence type="ECO:0000256" key="3">
    <source>
        <dbReference type="ARBA" id="ARBA00023015"/>
    </source>
</evidence>
<dbReference type="InterPro" id="IPR013767">
    <property type="entry name" value="PAS_fold"/>
</dbReference>
<dbReference type="PROSITE" id="PS50045">
    <property type="entry name" value="SIGMA54_INTERACT_4"/>
    <property type="match status" value="1"/>
</dbReference>
<dbReference type="GO" id="GO:0016829">
    <property type="term" value="F:lyase activity"/>
    <property type="evidence" value="ECO:0007669"/>
    <property type="project" value="UniProtKB-KW"/>
</dbReference>
<dbReference type="PANTHER" id="PTHR32071">
    <property type="entry name" value="TRANSCRIPTIONAL REGULATORY PROTEIN"/>
    <property type="match status" value="1"/>
</dbReference>
<dbReference type="InterPro" id="IPR025662">
    <property type="entry name" value="Sigma_54_int_dom_ATP-bd_1"/>
</dbReference>
<feature type="domain" description="PAC" evidence="9">
    <location>
        <begin position="83"/>
        <end position="140"/>
    </location>
</feature>
<keyword evidence="1" id="KW-0547">Nucleotide-binding</keyword>
<keyword evidence="6" id="KW-0175">Coiled coil</keyword>
<dbReference type="InterPro" id="IPR027417">
    <property type="entry name" value="P-loop_NTPase"/>
</dbReference>
<dbReference type="AlphaFoldDB" id="A0A5S9QB90"/>
<evidence type="ECO:0000256" key="4">
    <source>
        <dbReference type="ARBA" id="ARBA00023125"/>
    </source>
</evidence>
<dbReference type="InterPro" id="IPR003593">
    <property type="entry name" value="AAA+_ATPase"/>
</dbReference>
<dbReference type="Pfam" id="PF00158">
    <property type="entry name" value="Sigma54_activat"/>
    <property type="match status" value="1"/>
</dbReference>
<dbReference type="EMBL" id="CACSIO010000023">
    <property type="protein sequence ID" value="CAA0115023.1"/>
    <property type="molecule type" value="Genomic_DNA"/>
</dbReference>
<proteinExistence type="predicted"/>
<dbReference type="PROSITE" id="PS50113">
    <property type="entry name" value="PAC"/>
    <property type="match status" value="1"/>
</dbReference>
<dbReference type="SUPFAM" id="SSF52540">
    <property type="entry name" value="P-loop containing nucleoside triphosphate hydrolases"/>
    <property type="match status" value="1"/>
</dbReference>
<dbReference type="CDD" id="cd00009">
    <property type="entry name" value="AAA"/>
    <property type="match status" value="1"/>
</dbReference>
<evidence type="ECO:0000256" key="1">
    <source>
        <dbReference type="ARBA" id="ARBA00022741"/>
    </source>
</evidence>
<dbReference type="Pfam" id="PF00989">
    <property type="entry name" value="PAS"/>
    <property type="match status" value="1"/>
</dbReference>
<dbReference type="FunFam" id="3.40.50.300:FF:000006">
    <property type="entry name" value="DNA-binding transcriptional regulator NtrC"/>
    <property type="match status" value="1"/>
</dbReference>
<dbReference type="InterPro" id="IPR002197">
    <property type="entry name" value="HTH_Fis"/>
</dbReference>
<evidence type="ECO:0000256" key="2">
    <source>
        <dbReference type="ARBA" id="ARBA00022840"/>
    </source>
</evidence>
<dbReference type="Gene3D" id="1.10.8.60">
    <property type="match status" value="1"/>
</dbReference>
<dbReference type="PROSITE" id="PS00675">
    <property type="entry name" value="SIGMA54_INTERACT_1"/>
    <property type="match status" value="1"/>
</dbReference>
<dbReference type="InterPro" id="IPR000700">
    <property type="entry name" value="PAS-assoc_C"/>
</dbReference>
<evidence type="ECO:0000256" key="6">
    <source>
        <dbReference type="SAM" id="Coils"/>
    </source>
</evidence>
<dbReference type="PROSITE" id="PS50112">
    <property type="entry name" value="PAS"/>
    <property type="match status" value="1"/>
</dbReference>
<evidence type="ECO:0000313" key="11">
    <source>
        <dbReference type="Proteomes" id="UP000441399"/>
    </source>
</evidence>
<accession>A0A5S9QB90</accession>
<feature type="domain" description="Sigma-54 factor interaction" evidence="7">
    <location>
        <begin position="172"/>
        <end position="401"/>
    </location>
</feature>
<dbReference type="Gene3D" id="1.10.10.60">
    <property type="entry name" value="Homeodomain-like"/>
    <property type="match status" value="1"/>
</dbReference>
<keyword evidence="5" id="KW-0804">Transcription</keyword>
<name>A0A5S9QB90_9GAMM</name>
<dbReference type="InterPro" id="IPR058031">
    <property type="entry name" value="AAA_lid_NorR"/>
</dbReference>
<dbReference type="InterPro" id="IPR000014">
    <property type="entry name" value="PAS"/>
</dbReference>
<evidence type="ECO:0000259" key="9">
    <source>
        <dbReference type="PROSITE" id="PS50113"/>
    </source>
</evidence>
<dbReference type="CDD" id="cd00130">
    <property type="entry name" value="PAS"/>
    <property type="match status" value="1"/>
</dbReference>
<evidence type="ECO:0000259" key="8">
    <source>
        <dbReference type="PROSITE" id="PS50112"/>
    </source>
</evidence>
<dbReference type="PROSITE" id="PS00688">
    <property type="entry name" value="SIGMA54_INTERACT_3"/>
    <property type="match status" value="1"/>
</dbReference>
<feature type="coiled-coil region" evidence="6">
    <location>
        <begin position="131"/>
        <end position="169"/>
    </location>
</feature>
<evidence type="ECO:0000259" key="7">
    <source>
        <dbReference type="PROSITE" id="PS50045"/>
    </source>
</evidence>
<dbReference type="InterPro" id="IPR025943">
    <property type="entry name" value="Sigma_54_int_dom_ATP-bd_2"/>
</dbReference>
<dbReference type="InterPro" id="IPR025944">
    <property type="entry name" value="Sigma_54_int_dom_CS"/>
</dbReference>
<dbReference type="Gene3D" id="3.40.50.300">
    <property type="entry name" value="P-loop containing nucleotide triphosphate hydrolases"/>
    <property type="match status" value="1"/>
</dbReference>
<gene>
    <name evidence="10" type="primary">fhlA_1</name>
    <name evidence="10" type="ORF">OPDIPICF_01675</name>
</gene>
<sequence length="482" mass="53330">MSNDNNTDNITRQYELILQSMEEGVYGVDVEGNATFVNAAAEKLTGWDADELAGKLIHDFHHHTKADGSHYPASHCPVYATTSDGEVRHVKGEVFWRKDGTCFPVEYVATPIRHKARIIGTVIVFNDVTERLERERALEDALAQVQQLKERLQQENTYLKEEIQASHAQSGILGQSSALVTVLEQVRHVAMTEATVFIRGESGTGKEMIARAIHHGSRRNEKPLVKINCGALAPSLVESELFGHEKGAFTGAAQKRLGRFELADGGTLFLDEVGELPLDLQVKLLRVLQEGEFERVGSSHTRSVDVRVIAATNRNIEQMVSDRLFRDDLYYRLSVFPIKVPALRYRTADIPLLAQNFVERFSRKHGKHIQELADDAMAKLVAYSWPGNVRELQNVIERGVILENSRKLSAPNLAISADIAPTPAASVGSTAVLTMAESERAHIEAVLTRCHGVVAGKQGAAAMLDLAPSTLRSRMKKLGVYR</sequence>
<feature type="domain" description="PAS" evidence="8">
    <location>
        <begin position="10"/>
        <end position="62"/>
    </location>
</feature>
<dbReference type="SMART" id="SM00091">
    <property type="entry name" value="PAS"/>
    <property type="match status" value="1"/>
</dbReference>
<dbReference type="Gene3D" id="3.30.450.20">
    <property type="entry name" value="PAS domain"/>
    <property type="match status" value="1"/>
</dbReference>
<dbReference type="GO" id="GO:0006355">
    <property type="term" value="P:regulation of DNA-templated transcription"/>
    <property type="evidence" value="ECO:0007669"/>
    <property type="project" value="InterPro"/>
</dbReference>
<dbReference type="GO" id="GO:0005524">
    <property type="term" value="F:ATP binding"/>
    <property type="evidence" value="ECO:0007669"/>
    <property type="project" value="UniProtKB-KW"/>
</dbReference>
<dbReference type="InterPro" id="IPR002078">
    <property type="entry name" value="Sigma_54_int"/>
</dbReference>
<keyword evidence="3" id="KW-0805">Transcription regulation</keyword>
<dbReference type="InterPro" id="IPR009057">
    <property type="entry name" value="Homeodomain-like_sf"/>
</dbReference>
<keyword evidence="2" id="KW-0067">ATP-binding</keyword>
<dbReference type="Proteomes" id="UP000441399">
    <property type="component" value="Unassembled WGS sequence"/>
</dbReference>
<dbReference type="SUPFAM" id="SSF55785">
    <property type="entry name" value="PYP-like sensor domain (PAS domain)"/>
    <property type="match status" value="1"/>
</dbReference>
<dbReference type="SUPFAM" id="SSF46689">
    <property type="entry name" value="Homeodomain-like"/>
    <property type="match status" value="1"/>
</dbReference>
<keyword evidence="11" id="KW-1185">Reference proteome</keyword>
<dbReference type="NCBIfam" id="TIGR00229">
    <property type="entry name" value="sensory_box"/>
    <property type="match status" value="1"/>
</dbReference>
<keyword evidence="4" id="KW-0238">DNA-binding</keyword>
<dbReference type="Pfam" id="PF25601">
    <property type="entry name" value="AAA_lid_14"/>
    <property type="match status" value="1"/>
</dbReference>
<reference evidence="10 11" key="1">
    <citation type="submission" date="2019-11" db="EMBL/GenBank/DDBJ databases">
        <authorList>
            <person name="Holert J."/>
        </authorList>
    </citation>
    <scope>NUCLEOTIDE SEQUENCE [LARGE SCALE GENOMIC DNA]</scope>
    <source>
        <strain evidence="10">SB11_3</strain>
    </source>
</reference>
<dbReference type="PROSITE" id="PS00676">
    <property type="entry name" value="SIGMA54_INTERACT_2"/>
    <property type="match status" value="1"/>
</dbReference>
<evidence type="ECO:0000313" key="10">
    <source>
        <dbReference type="EMBL" id="CAA0115023.1"/>
    </source>
</evidence>
<dbReference type="InterPro" id="IPR035965">
    <property type="entry name" value="PAS-like_dom_sf"/>
</dbReference>
<dbReference type="Pfam" id="PF02954">
    <property type="entry name" value="HTH_8"/>
    <property type="match status" value="1"/>
</dbReference>